<evidence type="ECO:0000256" key="6">
    <source>
        <dbReference type="ARBA" id="ARBA00022777"/>
    </source>
</evidence>
<dbReference type="InterPro" id="IPR001245">
    <property type="entry name" value="Ser-Thr/Tyr_kinase_cat_dom"/>
</dbReference>
<keyword evidence="3" id="KW-0716">Sensory transduction</keyword>
<dbReference type="SMART" id="SM00091">
    <property type="entry name" value="PAS"/>
    <property type="match status" value="1"/>
</dbReference>
<reference evidence="13" key="1">
    <citation type="journal article" date="2022" name="Int. J. Mol. Sci.">
        <title>Draft Genome of Tanacetum Coccineum: Genomic Comparison of Closely Related Tanacetum-Family Plants.</title>
        <authorList>
            <person name="Yamashiro T."/>
            <person name="Shiraishi A."/>
            <person name="Nakayama K."/>
            <person name="Satake H."/>
        </authorList>
    </citation>
    <scope>NUCLEOTIDE SEQUENCE</scope>
</reference>
<dbReference type="NCBIfam" id="TIGR00229">
    <property type="entry name" value="sensory_box"/>
    <property type="match status" value="1"/>
</dbReference>
<dbReference type="InterPro" id="IPR017441">
    <property type="entry name" value="Protein_kinase_ATP_BS"/>
</dbReference>
<dbReference type="PANTHER" id="PTHR44329">
    <property type="entry name" value="SERINE/THREONINE-PROTEIN KINASE TNNI3K-RELATED"/>
    <property type="match status" value="1"/>
</dbReference>
<dbReference type="GO" id="GO:0016301">
    <property type="term" value="F:kinase activity"/>
    <property type="evidence" value="ECO:0007669"/>
    <property type="project" value="UniProtKB-KW"/>
</dbReference>
<keyword evidence="1" id="KW-0723">Serine/threonine-protein kinase</keyword>
<evidence type="ECO:0000256" key="7">
    <source>
        <dbReference type="ARBA" id="ARBA00022840"/>
    </source>
</evidence>
<dbReference type="EMBL" id="BQNB010013706">
    <property type="protein sequence ID" value="GJT19301.1"/>
    <property type="molecule type" value="Genomic_DNA"/>
</dbReference>
<dbReference type="PROSITE" id="PS00108">
    <property type="entry name" value="PROTEIN_KINASE_ST"/>
    <property type="match status" value="1"/>
</dbReference>
<sequence length="604" mass="69302">MENKIHKKGTLEVEELLLRRIQELEHVHADLKQNMLKLMTSRVPQKSRPKAASSFNHSNGFGMHSGTFRVGHRVAQMSAFKLTEAQYFNILETINQQIHIINAKGCIIYRNRAWEDFYGFSSAESLGKSLFELLIDPKDAQIANDFLKNLLAGETWIGDFPIRNKKGERFLAFGSCSPLSDENGTIVGIISATAVIRPDIHLQQPLQSATVSKISDLATKVKSKMKKGEKCMHHTDDAAFENFSSSVGRSLDSRSCRFCWHWFHGDQENEYDVEMSFSIPDNGESQPRVNAHNLYEIKWEDLIFRERIGRGSYGTVYHAVWNGSDVALKLLPKQEHSHDMIHSFEQEAYLMRVLHHPNILHFMGTVNSFDYICIVTEFLCRIKGSMTGHEWKLVRTCGSLFNILHRSTARLHWVRRVHMALDIARGMNYLHKCFPPIIHCDLKSLNLLVDKNWTVKIGDFGLCRIKHEAYVTTKEEIETPEWMAPEVLRDEKANEKSDVYSYGVVLWEITTEKIPWDGLKKLQIMKAVGYMNQRLDIPKDVDPQWASLIERCLCSEPMSRPTFGEIVDELEELQKKCAIQVGVGRPPLLYESTAKRNCKYGIDA</sequence>
<keyword evidence="8" id="KW-0157">Chromophore</keyword>
<keyword evidence="4" id="KW-0808">Transferase</keyword>
<dbReference type="InterPro" id="IPR011009">
    <property type="entry name" value="Kinase-like_dom_sf"/>
</dbReference>
<organism evidence="13 14">
    <name type="scientific">Tanacetum coccineum</name>
    <dbReference type="NCBI Taxonomy" id="301880"/>
    <lineage>
        <taxon>Eukaryota</taxon>
        <taxon>Viridiplantae</taxon>
        <taxon>Streptophyta</taxon>
        <taxon>Embryophyta</taxon>
        <taxon>Tracheophyta</taxon>
        <taxon>Spermatophyta</taxon>
        <taxon>Magnoliopsida</taxon>
        <taxon>eudicotyledons</taxon>
        <taxon>Gunneridae</taxon>
        <taxon>Pentapetalae</taxon>
        <taxon>asterids</taxon>
        <taxon>campanulids</taxon>
        <taxon>Asterales</taxon>
        <taxon>Asteraceae</taxon>
        <taxon>Asteroideae</taxon>
        <taxon>Anthemideae</taxon>
        <taxon>Anthemidinae</taxon>
        <taxon>Tanacetum</taxon>
    </lineage>
</organism>
<dbReference type="InterPro" id="IPR000719">
    <property type="entry name" value="Prot_kinase_dom"/>
</dbReference>
<evidence type="ECO:0000259" key="11">
    <source>
        <dbReference type="PROSITE" id="PS50011"/>
    </source>
</evidence>
<keyword evidence="9" id="KW-0675">Receptor</keyword>
<evidence type="ECO:0000259" key="12">
    <source>
        <dbReference type="PROSITE" id="PS50112"/>
    </source>
</evidence>
<dbReference type="InterPro" id="IPR051681">
    <property type="entry name" value="Ser/Thr_Kinases-Pseudokinases"/>
</dbReference>
<dbReference type="SUPFAM" id="SSF56112">
    <property type="entry name" value="Protein kinase-like (PK-like)"/>
    <property type="match status" value="1"/>
</dbReference>
<dbReference type="Pfam" id="PF13426">
    <property type="entry name" value="PAS_9"/>
    <property type="match status" value="1"/>
</dbReference>
<feature type="binding site" evidence="10">
    <location>
        <position position="329"/>
    </location>
    <ligand>
        <name>ATP</name>
        <dbReference type="ChEBI" id="CHEBI:30616"/>
    </ligand>
</feature>
<keyword evidence="14" id="KW-1185">Reference proteome</keyword>
<evidence type="ECO:0000256" key="9">
    <source>
        <dbReference type="ARBA" id="ARBA00023170"/>
    </source>
</evidence>
<dbReference type="InterPro" id="IPR000014">
    <property type="entry name" value="PAS"/>
</dbReference>
<dbReference type="SUPFAM" id="SSF55785">
    <property type="entry name" value="PYP-like sensor domain (PAS domain)"/>
    <property type="match status" value="1"/>
</dbReference>
<protein>
    <submittedName>
        <fullName evidence="13">PAS domain-containing protein tyrosine kinase family protein</fullName>
    </submittedName>
</protein>
<keyword evidence="2" id="KW-0600">Photoreceptor protein</keyword>
<evidence type="ECO:0000256" key="5">
    <source>
        <dbReference type="ARBA" id="ARBA00022741"/>
    </source>
</evidence>
<feature type="domain" description="PAS" evidence="12">
    <location>
        <begin position="83"/>
        <end position="154"/>
    </location>
</feature>
<dbReference type="CDD" id="cd00130">
    <property type="entry name" value="PAS"/>
    <property type="match status" value="1"/>
</dbReference>
<dbReference type="SMART" id="SM00220">
    <property type="entry name" value="S_TKc"/>
    <property type="match status" value="1"/>
</dbReference>
<keyword evidence="6 13" id="KW-0418">Kinase</keyword>
<dbReference type="InterPro" id="IPR035965">
    <property type="entry name" value="PAS-like_dom_sf"/>
</dbReference>
<keyword evidence="5 10" id="KW-0547">Nucleotide-binding</keyword>
<feature type="domain" description="Protein kinase" evidence="11">
    <location>
        <begin position="302"/>
        <end position="573"/>
    </location>
</feature>
<comment type="caution">
    <text evidence="13">The sequence shown here is derived from an EMBL/GenBank/DDBJ whole genome shotgun (WGS) entry which is preliminary data.</text>
</comment>
<evidence type="ECO:0000256" key="1">
    <source>
        <dbReference type="ARBA" id="ARBA00022527"/>
    </source>
</evidence>
<name>A0ABQ5BX53_9ASTR</name>
<dbReference type="PANTHER" id="PTHR44329:SF299">
    <property type="entry name" value="PAS DOMAIN, PROTEIN KINASE-LIKE DOMAIN PROTEIN-RELATED"/>
    <property type="match status" value="1"/>
</dbReference>
<dbReference type="Pfam" id="PF07714">
    <property type="entry name" value="PK_Tyr_Ser-Thr"/>
    <property type="match status" value="1"/>
</dbReference>
<reference evidence="13" key="2">
    <citation type="submission" date="2022-01" db="EMBL/GenBank/DDBJ databases">
        <authorList>
            <person name="Yamashiro T."/>
            <person name="Shiraishi A."/>
            <person name="Satake H."/>
            <person name="Nakayama K."/>
        </authorList>
    </citation>
    <scope>NUCLEOTIDE SEQUENCE</scope>
</reference>
<dbReference type="InterPro" id="IPR008271">
    <property type="entry name" value="Ser/Thr_kinase_AS"/>
</dbReference>
<keyword evidence="7 10" id="KW-0067">ATP-binding</keyword>
<evidence type="ECO:0000256" key="3">
    <source>
        <dbReference type="ARBA" id="ARBA00022606"/>
    </source>
</evidence>
<dbReference type="Gene3D" id="1.10.510.10">
    <property type="entry name" value="Transferase(Phosphotransferase) domain 1"/>
    <property type="match status" value="1"/>
</dbReference>
<dbReference type="Gene3D" id="3.30.200.20">
    <property type="entry name" value="Phosphorylase Kinase, domain 1"/>
    <property type="match status" value="1"/>
</dbReference>
<evidence type="ECO:0000313" key="14">
    <source>
        <dbReference type="Proteomes" id="UP001151760"/>
    </source>
</evidence>
<accession>A0ABQ5BX53</accession>
<dbReference type="Proteomes" id="UP001151760">
    <property type="component" value="Unassembled WGS sequence"/>
</dbReference>
<dbReference type="PROSITE" id="PS50112">
    <property type="entry name" value="PAS"/>
    <property type="match status" value="1"/>
</dbReference>
<dbReference type="PROSITE" id="PS00107">
    <property type="entry name" value="PROTEIN_KINASE_ATP"/>
    <property type="match status" value="1"/>
</dbReference>
<dbReference type="CDD" id="cd13999">
    <property type="entry name" value="STKc_MAP3K-like"/>
    <property type="match status" value="1"/>
</dbReference>
<evidence type="ECO:0000256" key="8">
    <source>
        <dbReference type="ARBA" id="ARBA00022991"/>
    </source>
</evidence>
<evidence type="ECO:0000256" key="4">
    <source>
        <dbReference type="ARBA" id="ARBA00022679"/>
    </source>
</evidence>
<evidence type="ECO:0000256" key="10">
    <source>
        <dbReference type="PROSITE-ProRule" id="PRU10141"/>
    </source>
</evidence>
<evidence type="ECO:0000313" key="13">
    <source>
        <dbReference type="EMBL" id="GJT19301.1"/>
    </source>
</evidence>
<proteinExistence type="predicted"/>
<evidence type="ECO:0000256" key="2">
    <source>
        <dbReference type="ARBA" id="ARBA00022543"/>
    </source>
</evidence>
<dbReference type="PROSITE" id="PS50011">
    <property type="entry name" value="PROTEIN_KINASE_DOM"/>
    <property type="match status" value="1"/>
</dbReference>
<dbReference type="Gene3D" id="3.30.450.20">
    <property type="entry name" value="PAS domain"/>
    <property type="match status" value="1"/>
</dbReference>
<gene>
    <name evidence="13" type="ORF">Tco_0878007</name>
</gene>